<dbReference type="Proteomes" id="UP001176806">
    <property type="component" value="Unassembled WGS sequence"/>
</dbReference>
<organism evidence="1 2">
    <name type="scientific">Flavivirga jejuensis</name>
    <dbReference type="NCBI Taxonomy" id="870487"/>
    <lineage>
        <taxon>Bacteria</taxon>
        <taxon>Pseudomonadati</taxon>
        <taxon>Bacteroidota</taxon>
        <taxon>Flavobacteriia</taxon>
        <taxon>Flavobacteriales</taxon>
        <taxon>Flavobacteriaceae</taxon>
        <taxon>Flavivirga</taxon>
    </lineage>
</organism>
<evidence type="ECO:0000313" key="1">
    <source>
        <dbReference type="EMBL" id="MDO5974356.1"/>
    </source>
</evidence>
<name>A0ABT8WMH6_9FLAO</name>
<proteinExistence type="predicted"/>
<keyword evidence="2" id="KW-1185">Reference proteome</keyword>
<protein>
    <submittedName>
        <fullName evidence="1">Uncharacterized protein</fullName>
    </submittedName>
</protein>
<dbReference type="RefSeq" id="WP_303301498.1">
    <property type="nucleotide sequence ID" value="NZ_BAABDA010000050.1"/>
</dbReference>
<evidence type="ECO:0000313" key="2">
    <source>
        <dbReference type="Proteomes" id="UP001176806"/>
    </source>
</evidence>
<comment type="caution">
    <text evidence="1">The sequence shown here is derived from an EMBL/GenBank/DDBJ whole genome shotgun (WGS) entry which is preliminary data.</text>
</comment>
<gene>
    <name evidence="1" type="ORF">Q4Q40_09190</name>
</gene>
<sequence length="206" mass="24032">MIQRIFTHKKTNKKLIMFEDREFEKENPIKQYGNAVIVKQMVLNGVPKEEMIGEKGLTPTSNEIFKGAHDHWLKLKSDFQKIKIPENLIKLLNTNRKKDQEKLLDGLFLPLEILTSFIFKAYHEFGYTLSQYISEFSKKDSKSVARIIDCGEHWHCFFTTSKDSSEEKTQIHYLSSDFGIDRTDLVKKIKSSDSLFKLDSLPHITL</sequence>
<reference evidence="1" key="1">
    <citation type="submission" date="2023-07" db="EMBL/GenBank/DDBJ databases">
        <title>Two novel species in the genus Flavivirga.</title>
        <authorList>
            <person name="Kwon K."/>
        </authorList>
    </citation>
    <scope>NUCLEOTIDE SEQUENCE</scope>
    <source>
        <strain evidence="1">KACC 14158</strain>
    </source>
</reference>
<accession>A0ABT8WMH6</accession>
<dbReference type="EMBL" id="JAUOEL010000003">
    <property type="protein sequence ID" value="MDO5974356.1"/>
    <property type="molecule type" value="Genomic_DNA"/>
</dbReference>